<feature type="binding site" evidence="5">
    <location>
        <position position="102"/>
    </location>
    <ligand>
        <name>Mg(2+)</name>
        <dbReference type="ChEBI" id="CHEBI:18420"/>
    </ligand>
</feature>
<evidence type="ECO:0000256" key="5">
    <source>
        <dbReference type="HAMAP-Rule" id="MF_00265"/>
    </source>
</evidence>
<evidence type="ECO:0000256" key="3">
    <source>
        <dbReference type="ARBA" id="ARBA00022723"/>
    </source>
</evidence>
<evidence type="ECO:0000256" key="4">
    <source>
        <dbReference type="ARBA" id="ARBA00022801"/>
    </source>
</evidence>
<dbReference type="InterPro" id="IPR022907">
    <property type="entry name" value="VapC_family"/>
</dbReference>
<evidence type="ECO:0000313" key="7">
    <source>
        <dbReference type="EMBL" id="MFC0591077.1"/>
    </source>
</evidence>
<evidence type="ECO:0000256" key="1">
    <source>
        <dbReference type="ARBA" id="ARBA00022649"/>
    </source>
</evidence>
<dbReference type="RefSeq" id="WP_377478705.1">
    <property type="nucleotide sequence ID" value="NZ_JBHLTN010000002.1"/>
</dbReference>
<protein>
    <recommendedName>
        <fullName evidence="5">Ribonuclease VapC</fullName>
        <shortName evidence="5">RNase VapC</shortName>
        <ecNumber evidence="5">3.1.-.-</ecNumber>
    </recommendedName>
    <alternativeName>
        <fullName evidence="5">Toxin VapC</fullName>
    </alternativeName>
</protein>
<dbReference type="EMBL" id="JBHLTN010000002">
    <property type="protein sequence ID" value="MFC0591077.1"/>
    <property type="molecule type" value="Genomic_DNA"/>
</dbReference>
<reference evidence="7 8" key="1">
    <citation type="submission" date="2024-09" db="EMBL/GenBank/DDBJ databases">
        <authorList>
            <person name="Sun Q."/>
            <person name="Mori K."/>
        </authorList>
    </citation>
    <scope>NUCLEOTIDE SEQUENCE [LARGE SCALE GENOMIC DNA]</scope>
    <source>
        <strain evidence="7 8">NCAIM B.02336</strain>
    </source>
</reference>
<dbReference type="Proteomes" id="UP001589834">
    <property type="component" value="Unassembled WGS sequence"/>
</dbReference>
<comment type="cofactor">
    <cofactor evidence="5">
        <name>Mg(2+)</name>
        <dbReference type="ChEBI" id="CHEBI:18420"/>
    </cofactor>
</comment>
<feature type="domain" description="PIN" evidence="6">
    <location>
        <begin position="5"/>
        <end position="128"/>
    </location>
</feature>
<dbReference type="EC" id="3.1.-.-" evidence="5"/>
<sequence>MASALLDSGAMVALFGAHEPHSGRYQALLRQAADEHWHVSTTWPCVVEASHLLRPDHRLQLLRWIALGAVSVFPFAQENLTDFADLMERYTEPPRTEMDLADASLVWLANETGVTAVMTVDHRDFSRYRLPDGRAFDIL</sequence>
<proteinExistence type="inferred from homology"/>
<accession>A0ABV6PMN1</accession>
<name>A0ABV6PMN1_9BURK</name>
<dbReference type="InterPro" id="IPR002716">
    <property type="entry name" value="PIN_dom"/>
</dbReference>
<dbReference type="InterPro" id="IPR029060">
    <property type="entry name" value="PIN-like_dom_sf"/>
</dbReference>
<keyword evidence="1 5" id="KW-1277">Toxin-antitoxin system</keyword>
<keyword evidence="3 5" id="KW-0479">Metal-binding</keyword>
<keyword evidence="5" id="KW-0460">Magnesium</keyword>
<keyword evidence="4 5" id="KW-0378">Hydrolase</keyword>
<dbReference type="Pfam" id="PF01850">
    <property type="entry name" value="PIN"/>
    <property type="match status" value="1"/>
</dbReference>
<organism evidence="7 8">
    <name type="scientific">Ottowia pentelensis</name>
    <dbReference type="NCBI Taxonomy" id="511108"/>
    <lineage>
        <taxon>Bacteria</taxon>
        <taxon>Pseudomonadati</taxon>
        <taxon>Pseudomonadota</taxon>
        <taxon>Betaproteobacteria</taxon>
        <taxon>Burkholderiales</taxon>
        <taxon>Comamonadaceae</taxon>
        <taxon>Ottowia</taxon>
    </lineage>
</organism>
<feature type="binding site" evidence="5">
    <location>
        <position position="7"/>
    </location>
    <ligand>
        <name>Mg(2+)</name>
        <dbReference type="ChEBI" id="CHEBI:18420"/>
    </ligand>
</feature>
<keyword evidence="2 5" id="KW-0540">Nuclease</keyword>
<dbReference type="HAMAP" id="MF_00265">
    <property type="entry name" value="VapC_Nob1"/>
    <property type="match status" value="1"/>
</dbReference>
<gene>
    <name evidence="5" type="primary">vapC</name>
    <name evidence="7" type="ORF">ACFFGG_00765</name>
</gene>
<evidence type="ECO:0000256" key="2">
    <source>
        <dbReference type="ARBA" id="ARBA00022722"/>
    </source>
</evidence>
<keyword evidence="8" id="KW-1185">Reference proteome</keyword>
<comment type="function">
    <text evidence="5">Toxic component of a toxin-antitoxin (TA) system. An RNase.</text>
</comment>
<comment type="similarity">
    <text evidence="5">Belongs to the PINc/VapC protein family.</text>
</comment>
<dbReference type="Gene3D" id="3.40.50.1010">
    <property type="entry name" value="5'-nuclease"/>
    <property type="match status" value="1"/>
</dbReference>
<evidence type="ECO:0000259" key="6">
    <source>
        <dbReference type="Pfam" id="PF01850"/>
    </source>
</evidence>
<comment type="caution">
    <text evidence="7">The sequence shown here is derived from an EMBL/GenBank/DDBJ whole genome shotgun (WGS) entry which is preliminary data.</text>
</comment>
<dbReference type="SUPFAM" id="SSF88723">
    <property type="entry name" value="PIN domain-like"/>
    <property type="match status" value="1"/>
</dbReference>
<keyword evidence="5" id="KW-0800">Toxin</keyword>
<evidence type="ECO:0000313" key="8">
    <source>
        <dbReference type="Proteomes" id="UP001589834"/>
    </source>
</evidence>